<dbReference type="Proteomes" id="UP000245370">
    <property type="component" value="Unassembled WGS sequence"/>
</dbReference>
<dbReference type="SMART" id="SM00935">
    <property type="entry name" value="OmpH"/>
    <property type="match status" value="1"/>
</dbReference>
<gene>
    <name evidence="3" type="ORF">DIT68_15465</name>
</gene>
<sequence length="183" mass="21586">MDTKNLKIRTTMKNLILILALIFGTSFASYSQKYAYIDSDFILESMPEYNEAKDQLDNYATKWQKEIDERYKQIKKRKEEFLRVEAILPEEEREKRLEEIETMESEALEMQQLRFGVSGDLFAKRKELIEPIQDRVFEALGKVASNRNFSFVFDKANQSNLIFADPKFDISKMVLREMGINAR</sequence>
<dbReference type="GO" id="GO:0050821">
    <property type="term" value="P:protein stabilization"/>
    <property type="evidence" value="ECO:0007669"/>
    <property type="project" value="TreeGrafter"/>
</dbReference>
<evidence type="ECO:0008006" key="5">
    <source>
        <dbReference type="Google" id="ProtNLM"/>
    </source>
</evidence>
<dbReference type="Gene3D" id="3.30.910.20">
    <property type="entry name" value="Skp domain"/>
    <property type="match status" value="1"/>
</dbReference>
<comment type="caution">
    <text evidence="3">The sequence shown here is derived from an EMBL/GenBank/DDBJ whole genome shotgun (WGS) entry which is preliminary data.</text>
</comment>
<dbReference type="EMBL" id="QFRJ01000019">
    <property type="protein sequence ID" value="PWH81332.1"/>
    <property type="molecule type" value="Genomic_DNA"/>
</dbReference>
<dbReference type="AlphaFoldDB" id="A0A2U2X0N2"/>
<comment type="similarity">
    <text evidence="1">Belongs to the Skp family.</text>
</comment>
<dbReference type="InterPro" id="IPR005632">
    <property type="entry name" value="Chaperone_Skp"/>
</dbReference>
<dbReference type="PANTHER" id="PTHR35089">
    <property type="entry name" value="CHAPERONE PROTEIN SKP"/>
    <property type="match status" value="1"/>
</dbReference>
<evidence type="ECO:0000313" key="4">
    <source>
        <dbReference type="Proteomes" id="UP000245370"/>
    </source>
</evidence>
<keyword evidence="4" id="KW-1185">Reference proteome</keyword>
<dbReference type="PANTHER" id="PTHR35089:SF1">
    <property type="entry name" value="CHAPERONE PROTEIN SKP"/>
    <property type="match status" value="1"/>
</dbReference>
<dbReference type="GO" id="GO:0005829">
    <property type="term" value="C:cytosol"/>
    <property type="evidence" value="ECO:0007669"/>
    <property type="project" value="TreeGrafter"/>
</dbReference>
<dbReference type="SUPFAM" id="SSF111384">
    <property type="entry name" value="OmpH-like"/>
    <property type="match status" value="1"/>
</dbReference>
<dbReference type="GO" id="GO:0051082">
    <property type="term" value="F:unfolded protein binding"/>
    <property type="evidence" value="ECO:0007669"/>
    <property type="project" value="InterPro"/>
</dbReference>
<evidence type="ECO:0000256" key="2">
    <source>
        <dbReference type="ARBA" id="ARBA00022729"/>
    </source>
</evidence>
<accession>A0A2U2X0N2</accession>
<evidence type="ECO:0000313" key="3">
    <source>
        <dbReference type="EMBL" id="PWH81332.1"/>
    </source>
</evidence>
<protein>
    <recommendedName>
        <fullName evidence="5">Outer membrane chaperone Skp</fullName>
    </recommendedName>
</protein>
<dbReference type="Pfam" id="PF03938">
    <property type="entry name" value="OmpH"/>
    <property type="match status" value="1"/>
</dbReference>
<dbReference type="InterPro" id="IPR024930">
    <property type="entry name" value="Skp_dom_sf"/>
</dbReference>
<evidence type="ECO:0000256" key="1">
    <source>
        <dbReference type="ARBA" id="ARBA00009091"/>
    </source>
</evidence>
<reference evidence="3 4" key="2">
    <citation type="submission" date="2018-05" db="EMBL/GenBank/DDBJ databases">
        <authorList>
            <person name="Lanie J.A."/>
            <person name="Ng W.-L."/>
            <person name="Kazmierczak K.M."/>
            <person name="Andrzejewski T.M."/>
            <person name="Davidsen T.M."/>
            <person name="Wayne K.J."/>
            <person name="Tettelin H."/>
            <person name="Glass J.I."/>
            <person name="Rusch D."/>
            <person name="Podicherti R."/>
            <person name="Tsui H.-C.T."/>
            <person name="Winkler M.E."/>
        </authorList>
    </citation>
    <scope>NUCLEOTIDE SEQUENCE [LARGE SCALE GENOMIC DNA]</scope>
    <source>
        <strain evidence="3 4">C305</strain>
    </source>
</reference>
<reference evidence="3 4" key="1">
    <citation type="submission" date="2018-05" db="EMBL/GenBank/DDBJ databases">
        <title>Brumimicrobium oceani sp. nov., isolated from coastal sediment.</title>
        <authorList>
            <person name="Kou Y."/>
        </authorList>
    </citation>
    <scope>NUCLEOTIDE SEQUENCE [LARGE SCALE GENOMIC DNA]</scope>
    <source>
        <strain evidence="3 4">C305</strain>
    </source>
</reference>
<proteinExistence type="inferred from homology"/>
<keyword evidence="2" id="KW-0732">Signal</keyword>
<organism evidence="3 4">
    <name type="scientific">Brumimicrobium oceani</name>
    <dbReference type="NCBI Taxonomy" id="2100725"/>
    <lineage>
        <taxon>Bacteria</taxon>
        <taxon>Pseudomonadati</taxon>
        <taxon>Bacteroidota</taxon>
        <taxon>Flavobacteriia</taxon>
        <taxon>Flavobacteriales</taxon>
        <taxon>Crocinitomicaceae</taxon>
        <taxon>Brumimicrobium</taxon>
    </lineage>
</organism>
<name>A0A2U2X0N2_9FLAO</name>